<feature type="signal peptide" evidence="4">
    <location>
        <begin position="1"/>
        <end position="27"/>
    </location>
</feature>
<dbReference type="RefSeq" id="WP_216323996.1">
    <property type="nucleotide sequence ID" value="NZ_JAHKRT010000004.1"/>
</dbReference>
<dbReference type="Pfam" id="PF07995">
    <property type="entry name" value="GSDH"/>
    <property type="match status" value="1"/>
</dbReference>
<reference evidence="6 7" key="1">
    <citation type="submission" date="2021-06" db="EMBL/GenBank/DDBJ databases">
        <title>Sphingomonas sp. XMGL2, whole genome shotgun sequencing project.</title>
        <authorList>
            <person name="Zhao G."/>
            <person name="Shen L."/>
        </authorList>
    </citation>
    <scope>NUCLEOTIDE SEQUENCE [LARGE SCALE GENOMIC DNA]</scope>
    <source>
        <strain evidence="6 7">XMGL2</strain>
    </source>
</reference>
<evidence type="ECO:0000259" key="5">
    <source>
        <dbReference type="PROSITE" id="PS51007"/>
    </source>
</evidence>
<accession>A0ABS6BK69</accession>
<comment type="caution">
    <text evidence="6">The sequence shown here is derived from an EMBL/GenBank/DDBJ whole genome shotgun (WGS) entry which is preliminary data.</text>
</comment>
<name>A0ABS6BK69_9SPHN</name>
<evidence type="ECO:0000256" key="1">
    <source>
        <dbReference type="ARBA" id="ARBA00022723"/>
    </source>
</evidence>
<dbReference type="InterPro" id="IPR009056">
    <property type="entry name" value="Cyt_c-like_dom"/>
</dbReference>
<sequence length="517" mass="56063">MNRLALSTLSATAALALAVLAPGIAGSQGTQPAAAPRPGGFNPNRFAAETYDNVCAGCHGKDLAGGGRGPSLFDLRLLSQRTDQQLHDTIANGIQGAEMPAFKDSYDDTQIWQIIAYLRTHAEDLKGKPVFVPNPDNQLVRTEKQTFRTHVVTSGIETPWAMAFLPDGRKLVTERPGRLRIIDKAGKLLPDAVKGTPLVEANQDGGMLDVAIHPDYARNGWVYLSYTELKPGFVKPATPAVGPNGRPIFPPTMTVMVRGRINARNEWVDNQVIFRAPADLYTVRGEHYGSRFLFDGKGHVFFSIGERGDMTNAQRLDTPLGKIHRVNDDGSIPADNPFVNTPGAVKSIWSYGHRNPEGLAWDPATGLLWESEHGPTGGDEINIIEKGRNYGWGAISMGIQPGITKREAPGMEQPIVYYTPTIAPSGIGFYAGNHYPGWKNNLFVAGLAGQQLRRLEINGRQVTHQEVVFAQFGRTRAVYTGPDGLLYILLQNPTGGGTGISLSASTPGMVIRLDPVK</sequence>
<keyword evidence="3" id="KW-0349">Heme</keyword>
<proteinExistence type="predicted"/>
<keyword evidence="1 3" id="KW-0479">Metal-binding</keyword>
<dbReference type="PANTHER" id="PTHR19328">
    <property type="entry name" value="HEDGEHOG-INTERACTING PROTEIN"/>
    <property type="match status" value="1"/>
</dbReference>
<evidence type="ECO:0000313" key="6">
    <source>
        <dbReference type="EMBL" id="MBU3078221.1"/>
    </source>
</evidence>
<dbReference type="InterPro" id="IPR012938">
    <property type="entry name" value="Glc/Sorbosone_DH"/>
</dbReference>
<dbReference type="EMBL" id="JAHKRT010000004">
    <property type="protein sequence ID" value="MBU3078221.1"/>
    <property type="molecule type" value="Genomic_DNA"/>
</dbReference>
<dbReference type="Pfam" id="PF13442">
    <property type="entry name" value="Cytochrome_CBB3"/>
    <property type="match status" value="1"/>
</dbReference>
<keyword evidence="4" id="KW-0732">Signal</keyword>
<feature type="domain" description="Cytochrome c" evidence="5">
    <location>
        <begin position="32"/>
        <end position="122"/>
    </location>
</feature>
<organism evidence="6 7">
    <name type="scientific">Sphingomonas quercus</name>
    <dbReference type="NCBI Taxonomy" id="2842451"/>
    <lineage>
        <taxon>Bacteria</taxon>
        <taxon>Pseudomonadati</taxon>
        <taxon>Pseudomonadota</taxon>
        <taxon>Alphaproteobacteria</taxon>
        <taxon>Sphingomonadales</taxon>
        <taxon>Sphingomonadaceae</taxon>
        <taxon>Sphingomonas</taxon>
    </lineage>
</organism>
<keyword evidence="7" id="KW-1185">Reference proteome</keyword>
<feature type="chain" id="PRO_5045678685" evidence="4">
    <location>
        <begin position="28"/>
        <end position="517"/>
    </location>
</feature>
<evidence type="ECO:0000256" key="4">
    <source>
        <dbReference type="SAM" id="SignalP"/>
    </source>
</evidence>
<dbReference type="PANTHER" id="PTHR19328:SF75">
    <property type="entry name" value="ALDOSE SUGAR DEHYDROGENASE YLII"/>
    <property type="match status" value="1"/>
</dbReference>
<evidence type="ECO:0000256" key="2">
    <source>
        <dbReference type="ARBA" id="ARBA00023004"/>
    </source>
</evidence>
<dbReference type="PROSITE" id="PS51007">
    <property type="entry name" value="CYTC"/>
    <property type="match status" value="1"/>
</dbReference>
<keyword evidence="2 3" id="KW-0408">Iron</keyword>
<protein>
    <submittedName>
        <fullName evidence="6">PQQ-dependent sugar dehydrogenase</fullName>
    </submittedName>
</protein>
<evidence type="ECO:0000256" key="3">
    <source>
        <dbReference type="PROSITE-ProRule" id="PRU00433"/>
    </source>
</evidence>
<dbReference type="Proteomes" id="UP000776276">
    <property type="component" value="Unassembled WGS sequence"/>
</dbReference>
<evidence type="ECO:0000313" key="7">
    <source>
        <dbReference type="Proteomes" id="UP000776276"/>
    </source>
</evidence>
<gene>
    <name evidence="6" type="ORF">KOF26_10110</name>
</gene>